<dbReference type="PaxDb" id="44689-DDB0215122"/>
<comment type="caution">
    <text evidence="1">The sequence shown here is derived from an EMBL/GenBank/DDBJ whole genome shotgun (WGS) entry which is preliminary data.</text>
</comment>
<dbReference type="InParanoid" id="Q54AR7"/>
<dbReference type="Proteomes" id="UP000002195">
    <property type="component" value="Unassembled WGS sequence"/>
</dbReference>
<dbReference type="InterPro" id="IPR051320">
    <property type="entry name" value="Viral_Replic_Matur_Polypro"/>
</dbReference>
<proteinExistence type="predicted"/>
<protein>
    <recommendedName>
        <fullName evidence="3">Reverse transcriptase domain-containing protein</fullName>
    </recommendedName>
</protein>
<sequence>MNFINGVDMSNTIEGQLLIKYFKGSNDLVRTTIPLYKYPKNENTNYRKIKTQIATNTDFKLTNIQKLNLLTLDFEKPKAINPPSNQPHTTQITEDEGQRLKDEAHEILTKLRTSSLNIFQNLNHLLVKVSTWRGVNKQTEDFALDILKSTKNCKYFSVVDAKSGFHLLQVKEEHINFTAFSFKGKLYQFRREPFDGSKPVIDKVEAIYNLPITTTVTEIRSFLGSCNYLRRFISNYSELTARLTALTGTRTTRITITDEK</sequence>
<name>Q54AR7_DICDI</name>
<evidence type="ECO:0008006" key="3">
    <source>
        <dbReference type="Google" id="ProtNLM"/>
    </source>
</evidence>
<organism evidence="1 2">
    <name type="scientific">Dictyostelium discoideum</name>
    <name type="common">Social amoeba</name>
    <dbReference type="NCBI Taxonomy" id="44689"/>
    <lineage>
        <taxon>Eukaryota</taxon>
        <taxon>Amoebozoa</taxon>
        <taxon>Evosea</taxon>
        <taxon>Eumycetozoa</taxon>
        <taxon>Dictyostelia</taxon>
        <taxon>Dictyosteliales</taxon>
        <taxon>Dictyosteliaceae</taxon>
        <taxon>Dictyostelium</taxon>
    </lineage>
</organism>
<keyword evidence="2" id="KW-1185">Reference proteome</keyword>
<dbReference type="GeneID" id="3385433"/>
<dbReference type="InterPro" id="IPR043128">
    <property type="entry name" value="Rev_trsase/Diguanyl_cyclase"/>
</dbReference>
<dbReference type="STRING" id="44689.Q54AR7"/>
<dbReference type="InterPro" id="IPR043502">
    <property type="entry name" value="DNA/RNA_pol_sf"/>
</dbReference>
<dbReference type="AlphaFoldDB" id="Q54AR7"/>
<dbReference type="PANTHER" id="PTHR33064:SF37">
    <property type="entry name" value="RIBONUCLEASE H"/>
    <property type="match status" value="1"/>
</dbReference>
<dbReference type="Gene3D" id="3.10.10.10">
    <property type="entry name" value="HIV Type 1 Reverse Transcriptase, subunit A, domain 1"/>
    <property type="match status" value="1"/>
</dbReference>
<dbReference type="SUPFAM" id="SSF56672">
    <property type="entry name" value="DNA/RNA polymerases"/>
    <property type="match status" value="1"/>
</dbReference>
<dbReference type="PANTHER" id="PTHR33064">
    <property type="entry name" value="POL PROTEIN"/>
    <property type="match status" value="1"/>
</dbReference>
<evidence type="ECO:0000313" key="1">
    <source>
        <dbReference type="EMBL" id="EAL60356.1"/>
    </source>
</evidence>
<gene>
    <name evidence="1" type="ORF">DDB_G0294258</name>
</gene>
<evidence type="ECO:0000313" key="2">
    <source>
        <dbReference type="Proteomes" id="UP000002195"/>
    </source>
</evidence>
<dbReference type="VEuPathDB" id="AmoebaDB:DDB_G0294258"/>
<accession>Q54AR7</accession>
<dbReference type="EMBL" id="AAFI02000239">
    <property type="protein sequence ID" value="EAL60356.1"/>
    <property type="molecule type" value="Genomic_DNA"/>
</dbReference>
<reference evidence="1 2" key="1">
    <citation type="journal article" date="2005" name="Nature">
        <title>The genome of the social amoeba Dictyostelium discoideum.</title>
        <authorList>
            <consortium name="The Dictyostelium discoideum Sequencing Consortium"/>
            <person name="Eichinger L."/>
            <person name="Pachebat J.A."/>
            <person name="Glockner G."/>
            <person name="Rajandream M.A."/>
            <person name="Sucgang R."/>
            <person name="Berriman M."/>
            <person name="Song J."/>
            <person name="Olsen R."/>
            <person name="Szafranski K."/>
            <person name="Xu Q."/>
            <person name="Tunggal B."/>
            <person name="Kummerfeld S."/>
            <person name="Madera M."/>
            <person name="Konfortov B.A."/>
            <person name="Rivero F."/>
            <person name="Bankier A.T."/>
            <person name="Lehmann R."/>
            <person name="Hamlin N."/>
            <person name="Davies R."/>
            <person name="Gaudet P."/>
            <person name="Fey P."/>
            <person name="Pilcher K."/>
            <person name="Chen G."/>
            <person name="Saunders D."/>
            <person name="Sodergren E."/>
            <person name="Davis P."/>
            <person name="Kerhornou A."/>
            <person name="Nie X."/>
            <person name="Hall N."/>
            <person name="Anjard C."/>
            <person name="Hemphill L."/>
            <person name="Bason N."/>
            <person name="Farbrother P."/>
            <person name="Desany B."/>
            <person name="Just E."/>
            <person name="Morio T."/>
            <person name="Rost R."/>
            <person name="Churcher C."/>
            <person name="Cooper J."/>
            <person name="Haydock S."/>
            <person name="van Driessche N."/>
            <person name="Cronin A."/>
            <person name="Goodhead I."/>
            <person name="Muzny D."/>
            <person name="Mourier T."/>
            <person name="Pain A."/>
            <person name="Lu M."/>
            <person name="Harper D."/>
            <person name="Lindsay R."/>
            <person name="Hauser H."/>
            <person name="James K."/>
            <person name="Quiles M."/>
            <person name="Madan Babu M."/>
            <person name="Saito T."/>
            <person name="Buchrieser C."/>
            <person name="Wardroper A."/>
            <person name="Felder M."/>
            <person name="Thangavelu M."/>
            <person name="Johnson D."/>
            <person name="Knights A."/>
            <person name="Loulseged H."/>
            <person name="Mungall K."/>
            <person name="Oliver K."/>
            <person name="Price C."/>
            <person name="Quail M.A."/>
            <person name="Urushihara H."/>
            <person name="Hernandez J."/>
            <person name="Rabbinowitsch E."/>
            <person name="Steffen D."/>
            <person name="Sanders M."/>
            <person name="Ma J."/>
            <person name="Kohara Y."/>
            <person name="Sharp S."/>
            <person name="Simmonds M."/>
            <person name="Spiegler S."/>
            <person name="Tivey A."/>
            <person name="Sugano S."/>
            <person name="White B."/>
            <person name="Walker D."/>
            <person name="Woodward J."/>
            <person name="Winckler T."/>
            <person name="Tanaka Y."/>
            <person name="Shaulsky G."/>
            <person name="Schleicher M."/>
            <person name="Weinstock G."/>
            <person name="Rosenthal A."/>
            <person name="Cox E.C."/>
            <person name="Chisholm R.L."/>
            <person name="Gibbs R."/>
            <person name="Loomis W.F."/>
            <person name="Platzer M."/>
            <person name="Kay R.R."/>
            <person name="Williams J."/>
            <person name="Dear P.H."/>
            <person name="Noegel A.A."/>
            <person name="Barrell B."/>
            <person name="Kuspa A."/>
        </authorList>
    </citation>
    <scope>NUCLEOTIDE SEQUENCE [LARGE SCALE GENOMIC DNA]</scope>
    <source>
        <strain evidence="1 2">AX4</strain>
    </source>
</reference>
<dbReference type="KEGG" id="ddi:DDB_G0294258"/>
<dbReference type="HOGENOM" id="CLU_1071292_0_0_1"/>
<dbReference type="Gene3D" id="3.30.70.270">
    <property type="match status" value="2"/>
</dbReference>
<dbReference type="RefSeq" id="XP_628769.1">
    <property type="nucleotide sequence ID" value="XM_628767.1"/>
</dbReference>